<name>A0ABW4VRI4_9BACT</name>
<evidence type="ECO:0000313" key="2">
    <source>
        <dbReference type="Proteomes" id="UP001597361"/>
    </source>
</evidence>
<proteinExistence type="predicted"/>
<reference evidence="2" key="1">
    <citation type="journal article" date="2019" name="Int. J. Syst. Evol. Microbiol.">
        <title>The Global Catalogue of Microorganisms (GCM) 10K type strain sequencing project: providing services to taxonomists for standard genome sequencing and annotation.</title>
        <authorList>
            <consortium name="The Broad Institute Genomics Platform"/>
            <consortium name="The Broad Institute Genome Sequencing Center for Infectious Disease"/>
            <person name="Wu L."/>
            <person name="Ma J."/>
        </authorList>
    </citation>
    <scope>NUCLEOTIDE SEQUENCE [LARGE SCALE GENOMIC DNA]</scope>
    <source>
        <strain evidence="2">CGMCC 1.15180</strain>
    </source>
</reference>
<accession>A0ABW4VRI4</accession>
<comment type="caution">
    <text evidence="1">The sequence shown here is derived from an EMBL/GenBank/DDBJ whole genome shotgun (WGS) entry which is preliminary data.</text>
</comment>
<dbReference type="RefSeq" id="WP_376887235.1">
    <property type="nucleotide sequence ID" value="NZ_JBHUHR010000039.1"/>
</dbReference>
<sequence>MCISKSSKIACFPVLAFFALISFPFEGIGQSFHEYKIPVDHSIIIGAGPSFIYADNGGIYSKFKFKLNPSVTAAYSRKLNRNFDIRANIGHQKIEGMETTNATILETWQSRSSAKNFSGSVNFLDVMPVYNMFPSDHAYLRSDFNIYGGLGLGVLLSNVDLEYENETVENHQVVSMYIPGRAGVSYKLNEKTDIMLEGSLLFSFSDNIDGNRNFNKLDDHLWQLQLMVKRYLRPSNKF</sequence>
<organism evidence="1 2">
    <name type="scientific">Belliella marina</name>
    <dbReference type="NCBI Taxonomy" id="1644146"/>
    <lineage>
        <taxon>Bacteria</taxon>
        <taxon>Pseudomonadati</taxon>
        <taxon>Bacteroidota</taxon>
        <taxon>Cytophagia</taxon>
        <taxon>Cytophagales</taxon>
        <taxon>Cyclobacteriaceae</taxon>
        <taxon>Belliella</taxon>
    </lineage>
</organism>
<evidence type="ECO:0000313" key="1">
    <source>
        <dbReference type="EMBL" id="MFD2036205.1"/>
    </source>
</evidence>
<dbReference type="EMBL" id="JBHUHR010000039">
    <property type="protein sequence ID" value="MFD2036205.1"/>
    <property type="molecule type" value="Genomic_DNA"/>
</dbReference>
<evidence type="ECO:0008006" key="3">
    <source>
        <dbReference type="Google" id="ProtNLM"/>
    </source>
</evidence>
<keyword evidence="2" id="KW-1185">Reference proteome</keyword>
<dbReference type="InterPro" id="IPR011250">
    <property type="entry name" value="OMP/PagP_B-barrel"/>
</dbReference>
<dbReference type="Proteomes" id="UP001597361">
    <property type="component" value="Unassembled WGS sequence"/>
</dbReference>
<dbReference type="SUPFAM" id="SSF56925">
    <property type="entry name" value="OMPA-like"/>
    <property type="match status" value="1"/>
</dbReference>
<protein>
    <recommendedName>
        <fullName evidence="3">Outer membrane protein beta-barrel domain-containing protein</fullName>
    </recommendedName>
</protein>
<gene>
    <name evidence="1" type="ORF">ACFSKL_15485</name>
</gene>